<name>A0A1G6Z553_9BACT</name>
<dbReference type="CDD" id="cd06225">
    <property type="entry name" value="HAMP"/>
    <property type="match status" value="1"/>
</dbReference>
<keyword evidence="7" id="KW-0902">Two-component regulatory system</keyword>
<dbReference type="EC" id="2.7.13.3" evidence="3"/>
<evidence type="ECO:0000259" key="9">
    <source>
        <dbReference type="PROSITE" id="PS50109"/>
    </source>
</evidence>
<feature type="domain" description="HAMP" evidence="10">
    <location>
        <begin position="190"/>
        <end position="242"/>
    </location>
</feature>
<dbReference type="EMBL" id="FNAQ01000002">
    <property type="protein sequence ID" value="SDD96956.1"/>
    <property type="molecule type" value="Genomic_DNA"/>
</dbReference>
<gene>
    <name evidence="11" type="ORF">SAMN05661003_102275</name>
</gene>
<dbReference type="InterPro" id="IPR050736">
    <property type="entry name" value="Sensor_HK_Regulatory"/>
</dbReference>
<dbReference type="SMART" id="SM00388">
    <property type="entry name" value="HisKA"/>
    <property type="match status" value="1"/>
</dbReference>
<evidence type="ECO:0000256" key="7">
    <source>
        <dbReference type="ARBA" id="ARBA00023012"/>
    </source>
</evidence>
<dbReference type="GO" id="GO:0000155">
    <property type="term" value="F:phosphorelay sensor kinase activity"/>
    <property type="evidence" value="ECO:0007669"/>
    <property type="project" value="InterPro"/>
</dbReference>
<keyword evidence="6 11" id="KW-0418">Kinase</keyword>
<keyword evidence="4" id="KW-0597">Phosphoprotein</keyword>
<feature type="domain" description="Histidine kinase" evidence="9">
    <location>
        <begin position="250"/>
        <end position="466"/>
    </location>
</feature>
<keyword evidence="8" id="KW-0812">Transmembrane</keyword>
<dbReference type="Proteomes" id="UP000243205">
    <property type="component" value="Unassembled WGS sequence"/>
</dbReference>
<dbReference type="PROSITE" id="PS50885">
    <property type="entry name" value="HAMP"/>
    <property type="match status" value="1"/>
</dbReference>
<evidence type="ECO:0000256" key="3">
    <source>
        <dbReference type="ARBA" id="ARBA00012438"/>
    </source>
</evidence>
<dbReference type="AlphaFoldDB" id="A0A1G6Z553"/>
<dbReference type="PROSITE" id="PS50109">
    <property type="entry name" value="HIS_KIN"/>
    <property type="match status" value="1"/>
</dbReference>
<feature type="transmembrane region" description="Helical" evidence="8">
    <location>
        <begin position="169"/>
        <end position="193"/>
    </location>
</feature>
<comment type="catalytic activity">
    <reaction evidence="1">
        <text>ATP + protein L-histidine = ADP + protein N-phospho-L-histidine.</text>
        <dbReference type="EC" id="2.7.13.3"/>
    </reaction>
</comment>
<proteinExistence type="predicted"/>
<dbReference type="Pfam" id="PF00512">
    <property type="entry name" value="HisKA"/>
    <property type="match status" value="1"/>
</dbReference>
<dbReference type="PRINTS" id="PR00344">
    <property type="entry name" value="BCTRLSENSOR"/>
</dbReference>
<dbReference type="GO" id="GO:0016020">
    <property type="term" value="C:membrane"/>
    <property type="evidence" value="ECO:0007669"/>
    <property type="project" value="UniProtKB-SubCell"/>
</dbReference>
<dbReference type="CDD" id="cd00082">
    <property type="entry name" value="HisKA"/>
    <property type="match status" value="1"/>
</dbReference>
<dbReference type="InterPro" id="IPR003661">
    <property type="entry name" value="HisK_dim/P_dom"/>
</dbReference>
<organism evidence="11 12">
    <name type="scientific">Desulfuromonas thiophila</name>
    <dbReference type="NCBI Taxonomy" id="57664"/>
    <lineage>
        <taxon>Bacteria</taxon>
        <taxon>Pseudomonadati</taxon>
        <taxon>Thermodesulfobacteriota</taxon>
        <taxon>Desulfuromonadia</taxon>
        <taxon>Desulfuromonadales</taxon>
        <taxon>Desulfuromonadaceae</taxon>
        <taxon>Desulfuromonas</taxon>
    </lineage>
</organism>
<keyword evidence="5" id="KW-0808">Transferase</keyword>
<dbReference type="InterPro" id="IPR036097">
    <property type="entry name" value="HisK_dim/P_sf"/>
</dbReference>
<dbReference type="STRING" id="57664.SAMN05661003_102275"/>
<dbReference type="InterPro" id="IPR004358">
    <property type="entry name" value="Sig_transdc_His_kin-like_C"/>
</dbReference>
<evidence type="ECO:0000313" key="11">
    <source>
        <dbReference type="EMBL" id="SDD96956.1"/>
    </source>
</evidence>
<dbReference type="Pfam" id="PF00672">
    <property type="entry name" value="HAMP"/>
    <property type="match status" value="1"/>
</dbReference>
<dbReference type="Pfam" id="PF02518">
    <property type="entry name" value="HATPase_c"/>
    <property type="match status" value="1"/>
</dbReference>
<evidence type="ECO:0000256" key="6">
    <source>
        <dbReference type="ARBA" id="ARBA00022777"/>
    </source>
</evidence>
<evidence type="ECO:0000256" key="5">
    <source>
        <dbReference type="ARBA" id="ARBA00022679"/>
    </source>
</evidence>
<accession>A0A1G6Z553</accession>
<evidence type="ECO:0000259" key="10">
    <source>
        <dbReference type="PROSITE" id="PS50885"/>
    </source>
</evidence>
<evidence type="ECO:0000256" key="8">
    <source>
        <dbReference type="SAM" id="Phobius"/>
    </source>
</evidence>
<evidence type="ECO:0000256" key="1">
    <source>
        <dbReference type="ARBA" id="ARBA00000085"/>
    </source>
</evidence>
<keyword evidence="12" id="KW-1185">Reference proteome</keyword>
<dbReference type="SMART" id="SM00304">
    <property type="entry name" value="HAMP"/>
    <property type="match status" value="1"/>
</dbReference>
<evidence type="ECO:0000256" key="4">
    <source>
        <dbReference type="ARBA" id="ARBA00022553"/>
    </source>
</evidence>
<reference evidence="12" key="1">
    <citation type="submission" date="2016-10" db="EMBL/GenBank/DDBJ databases">
        <authorList>
            <person name="Varghese N."/>
            <person name="Submissions S."/>
        </authorList>
    </citation>
    <scope>NUCLEOTIDE SEQUENCE [LARGE SCALE GENOMIC DNA]</scope>
    <source>
        <strain evidence="12">DSM 8987</strain>
    </source>
</reference>
<sequence length="469" mass="52354">MLFRLKYKWFATLLLSLCLVIIGMFALMQWSFDRGFLRYVNRLEQQRLEQLATLLEQHYPLLGDWQMLQTNPTLWRQLLRASLVEPESGELLPMAALRRHGPPEDLFARRLVLLDAKGRPVVPAGHRSCAEELRPLQVDGHLIGYLGLACQRKVALQHQLVFASEQKRAFFLIALAMAAGAALLALPLAAAMVRRVQSLAQATHQLAAGCYRVRVEAHANDELGQLARDFNALARTLEQNEQARRRWLADISHELRTPLAVLRGEIEALQDGLRPLDAAALASLQGETLRLGRLVDDLYQLSLSDLGALTYRWQTLDAVALLVQVGEEMRGAFTRAGLELCFEWPPDLTAWLRTDGDRLQQLFSNLLANSLAYTDGGGRVRVAAHRDGAELVIDVQDSAPGVPQESLPRLFERLYRVETSRSREWGGAGLGLSICRSIVEAHGGSIQARPSPLGGVWIEVRLPLQEEGR</sequence>
<protein>
    <recommendedName>
        <fullName evidence="3">histidine kinase</fullName>
        <ecNumber evidence="3">2.7.13.3</ecNumber>
    </recommendedName>
</protein>
<dbReference type="InterPro" id="IPR003594">
    <property type="entry name" value="HATPase_dom"/>
</dbReference>
<dbReference type="InterPro" id="IPR005467">
    <property type="entry name" value="His_kinase_dom"/>
</dbReference>
<dbReference type="Gene3D" id="1.10.287.130">
    <property type="match status" value="1"/>
</dbReference>
<dbReference type="PANTHER" id="PTHR43711">
    <property type="entry name" value="TWO-COMPONENT HISTIDINE KINASE"/>
    <property type="match status" value="1"/>
</dbReference>
<feature type="transmembrane region" description="Helical" evidence="8">
    <location>
        <begin position="12"/>
        <end position="32"/>
    </location>
</feature>
<dbReference type="SMART" id="SM00387">
    <property type="entry name" value="HATPase_c"/>
    <property type="match status" value="1"/>
</dbReference>
<dbReference type="SUPFAM" id="SSF47384">
    <property type="entry name" value="Homodimeric domain of signal transducing histidine kinase"/>
    <property type="match status" value="1"/>
</dbReference>
<dbReference type="SUPFAM" id="SSF158472">
    <property type="entry name" value="HAMP domain-like"/>
    <property type="match status" value="1"/>
</dbReference>
<evidence type="ECO:0000313" key="12">
    <source>
        <dbReference type="Proteomes" id="UP000243205"/>
    </source>
</evidence>
<dbReference type="InterPro" id="IPR003660">
    <property type="entry name" value="HAMP_dom"/>
</dbReference>
<dbReference type="Gene3D" id="3.30.565.10">
    <property type="entry name" value="Histidine kinase-like ATPase, C-terminal domain"/>
    <property type="match status" value="1"/>
</dbReference>
<keyword evidence="8" id="KW-1133">Transmembrane helix</keyword>
<comment type="subcellular location">
    <subcellularLocation>
        <location evidence="2">Membrane</location>
    </subcellularLocation>
</comment>
<dbReference type="InterPro" id="IPR036890">
    <property type="entry name" value="HATPase_C_sf"/>
</dbReference>
<dbReference type="Gene3D" id="6.10.340.10">
    <property type="match status" value="1"/>
</dbReference>
<dbReference type="RefSeq" id="WP_216095165.1">
    <property type="nucleotide sequence ID" value="NZ_FNAQ01000002.1"/>
</dbReference>
<keyword evidence="8" id="KW-0472">Membrane</keyword>
<evidence type="ECO:0000256" key="2">
    <source>
        <dbReference type="ARBA" id="ARBA00004370"/>
    </source>
</evidence>
<dbReference type="PANTHER" id="PTHR43711:SF1">
    <property type="entry name" value="HISTIDINE KINASE 1"/>
    <property type="match status" value="1"/>
</dbReference>
<dbReference type="FunFam" id="3.30.565.10:FF:000006">
    <property type="entry name" value="Sensor histidine kinase WalK"/>
    <property type="match status" value="1"/>
</dbReference>
<dbReference type="SUPFAM" id="SSF55874">
    <property type="entry name" value="ATPase domain of HSP90 chaperone/DNA topoisomerase II/histidine kinase"/>
    <property type="match status" value="1"/>
</dbReference>